<feature type="compositionally biased region" description="Low complexity" evidence="1">
    <location>
        <begin position="122"/>
        <end position="138"/>
    </location>
</feature>
<dbReference type="InterPro" id="IPR009060">
    <property type="entry name" value="UBA-like_sf"/>
</dbReference>
<feature type="compositionally biased region" description="Gly residues" evidence="1">
    <location>
        <begin position="643"/>
        <end position="653"/>
    </location>
</feature>
<gene>
    <name evidence="3" type="ORF">ACHAXA_009557</name>
</gene>
<feature type="region of interest" description="Disordered" evidence="1">
    <location>
        <begin position="567"/>
        <end position="703"/>
    </location>
</feature>
<dbReference type="PANTHER" id="PTHR21494">
    <property type="entry name" value="ACTIVATING SIGNAL COINTEGRATOR 1 COMPLEX SUBUNIT 2 ASC-1 COMPLEX SUBUNIT P100"/>
    <property type="match status" value="1"/>
</dbReference>
<feature type="compositionally biased region" description="Basic and acidic residues" evidence="1">
    <location>
        <begin position="483"/>
        <end position="493"/>
    </location>
</feature>
<dbReference type="Proteomes" id="UP001530377">
    <property type="component" value="Unassembled WGS sequence"/>
</dbReference>
<dbReference type="PROSITE" id="PS51140">
    <property type="entry name" value="CUE"/>
    <property type="match status" value="1"/>
</dbReference>
<dbReference type="AlphaFoldDB" id="A0ABD3SDY5"/>
<evidence type="ECO:0000313" key="3">
    <source>
        <dbReference type="EMBL" id="KAL3822675.1"/>
    </source>
</evidence>
<feature type="domain" description="CUE" evidence="2">
    <location>
        <begin position="348"/>
        <end position="391"/>
    </location>
</feature>
<reference evidence="3 4" key="1">
    <citation type="submission" date="2024-10" db="EMBL/GenBank/DDBJ databases">
        <title>Updated reference genomes for cyclostephanoid diatoms.</title>
        <authorList>
            <person name="Roberts W.R."/>
            <person name="Alverson A.J."/>
        </authorList>
    </citation>
    <scope>NUCLEOTIDE SEQUENCE [LARGE SCALE GENOMIC DNA]</scope>
    <source>
        <strain evidence="3 4">AJA228-03</strain>
    </source>
</reference>
<dbReference type="EMBL" id="JALLPB020000058">
    <property type="protein sequence ID" value="KAL3822675.1"/>
    <property type="molecule type" value="Genomic_DNA"/>
</dbReference>
<protein>
    <recommendedName>
        <fullName evidence="2">CUE domain-containing protein</fullName>
    </recommendedName>
</protein>
<dbReference type="SUPFAM" id="SSF46934">
    <property type="entry name" value="UBA-like"/>
    <property type="match status" value="1"/>
</dbReference>
<keyword evidence="4" id="KW-1185">Reference proteome</keyword>
<name>A0ABD3SDY5_9STRA</name>
<dbReference type="Gene3D" id="1.10.8.10">
    <property type="entry name" value="DNA helicase RuvA subunit, C-terminal domain"/>
    <property type="match status" value="1"/>
</dbReference>
<comment type="caution">
    <text evidence="3">The sequence shown here is derived from an EMBL/GenBank/DDBJ whole genome shotgun (WGS) entry which is preliminary data.</text>
</comment>
<evidence type="ECO:0000256" key="1">
    <source>
        <dbReference type="SAM" id="MobiDB-lite"/>
    </source>
</evidence>
<feature type="compositionally biased region" description="Basic residues" evidence="1">
    <location>
        <begin position="672"/>
        <end position="695"/>
    </location>
</feature>
<accession>A0ABD3SDY5</accession>
<feature type="region of interest" description="Disordered" evidence="1">
    <location>
        <begin position="122"/>
        <end position="152"/>
    </location>
</feature>
<feature type="region of interest" description="Disordered" evidence="1">
    <location>
        <begin position="476"/>
        <end position="502"/>
    </location>
</feature>
<evidence type="ECO:0000313" key="4">
    <source>
        <dbReference type="Proteomes" id="UP001530377"/>
    </source>
</evidence>
<dbReference type="CDD" id="cd14364">
    <property type="entry name" value="CUE_ASCC2"/>
    <property type="match status" value="1"/>
</dbReference>
<sequence>MMSFADEGIRSLASDVIRSFEAQRDVDPQKTSGGDRHPKRLSLPSTITLYRTGLVLYSCHYSIAARGGNDDDDIDDDGRVSAIMDAFDVVVSKLPRSYVHDVLLHDMHYSYASMITSFAATSTPSSRPSSPAISGIRSMITPISQRPPESTSRDDIIEATMALCGIYISSPNACRCCCLSLTSEDGRYELELAFASLSWVYEYLLSTSEKGGGNDLQHGGDILHKSILKTLSRILLYGIVNNPGMSDEEDLDDQLSSTMTVIRNIQSLLGEYNCALGDMLDMENEFIDAISSKYHQSKDAPSLPPQLQYLSAMLRSSPRSKASRPCDTVESSPILQIESVGRPMTDNLLDVQIEHVKSVLPALGEGYIEEALKCYNYNVERTMEALLNISDDGSTNDVHPRLLLIPTNLPRKLRDRVGVYRANVNLHRGGSSTKDDGKEHARIQKEHMKYAERRAEDEAFLIENVSRNMFGGLTISDEGAAEDNDRRVSTTRDEYDDDYDDQYDGIGDDGGVAGGIGGLDECLYDVDVHNVHQKYHRGGAKYEQEQWMRYNTVIKEIDAESRFWESNRNSNRDGVANKKQENEIEEHEDGTKYHGPDKGKGGRPIGPDGKYLPIKRGNRKGRGVPVAGSDGNPARDPGRGGRGDGGVRGGGPDTKGEPNANQNKGDVDLSKIQKRRKNDNKSKIGNHHRKDRATKKASGGMIK</sequence>
<dbReference type="InterPro" id="IPR041800">
    <property type="entry name" value="ASCC2_CUE"/>
</dbReference>
<dbReference type="Pfam" id="PF02845">
    <property type="entry name" value="CUE"/>
    <property type="match status" value="1"/>
</dbReference>
<evidence type="ECO:0000259" key="2">
    <source>
        <dbReference type="PROSITE" id="PS51140"/>
    </source>
</evidence>
<dbReference type="InterPro" id="IPR052586">
    <property type="entry name" value="ASCC2"/>
</dbReference>
<proteinExistence type="predicted"/>
<organism evidence="3 4">
    <name type="scientific">Cyclostephanos tholiformis</name>
    <dbReference type="NCBI Taxonomy" id="382380"/>
    <lineage>
        <taxon>Eukaryota</taxon>
        <taxon>Sar</taxon>
        <taxon>Stramenopiles</taxon>
        <taxon>Ochrophyta</taxon>
        <taxon>Bacillariophyta</taxon>
        <taxon>Coscinodiscophyceae</taxon>
        <taxon>Thalassiosirophycidae</taxon>
        <taxon>Stephanodiscales</taxon>
        <taxon>Stephanodiscaceae</taxon>
        <taxon>Cyclostephanos</taxon>
    </lineage>
</organism>
<feature type="compositionally biased region" description="Polar residues" evidence="1">
    <location>
        <begin position="141"/>
        <end position="150"/>
    </location>
</feature>
<feature type="compositionally biased region" description="Basic and acidic residues" evidence="1">
    <location>
        <begin position="589"/>
        <end position="600"/>
    </location>
</feature>
<dbReference type="PANTHER" id="PTHR21494:SF0">
    <property type="entry name" value="ACTIVATING SIGNAL COINTEGRATOR 1 COMPLEX SUBUNIT 2"/>
    <property type="match status" value="1"/>
</dbReference>
<dbReference type="InterPro" id="IPR003892">
    <property type="entry name" value="CUE"/>
</dbReference>